<reference evidence="1" key="2">
    <citation type="submission" date="2020-06" db="EMBL/GenBank/DDBJ databases">
        <title>Helianthus annuus Genome sequencing and assembly Release 2.</title>
        <authorList>
            <person name="Gouzy J."/>
            <person name="Langlade N."/>
            <person name="Munos S."/>
        </authorList>
    </citation>
    <scope>NUCLEOTIDE SEQUENCE</scope>
    <source>
        <tissue evidence="1">Leaves</tissue>
    </source>
</reference>
<protein>
    <submittedName>
        <fullName evidence="1">Uncharacterized protein</fullName>
    </submittedName>
</protein>
<accession>A0A9K3IPB7</accession>
<evidence type="ECO:0000313" key="2">
    <source>
        <dbReference type="Proteomes" id="UP000215914"/>
    </source>
</evidence>
<dbReference type="EMBL" id="MNCJ02000322">
    <property type="protein sequence ID" value="KAF5800277.1"/>
    <property type="molecule type" value="Genomic_DNA"/>
</dbReference>
<keyword evidence="2" id="KW-1185">Reference proteome</keyword>
<comment type="caution">
    <text evidence="1">The sequence shown here is derived from an EMBL/GenBank/DDBJ whole genome shotgun (WGS) entry which is preliminary data.</text>
</comment>
<reference evidence="1" key="1">
    <citation type="journal article" date="2017" name="Nature">
        <title>The sunflower genome provides insights into oil metabolism, flowering and Asterid evolution.</title>
        <authorList>
            <person name="Badouin H."/>
            <person name="Gouzy J."/>
            <person name="Grassa C.J."/>
            <person name="Murat F."/>
            <person name="Staton S.E."/>
            <person name="Cottret L."/>
            <person name="Lelandais-Briere C."/>
            <person name="Owens G.L."/>
            <person name="Carrere S."/>
            <person name="Mayjonade B."/>
            <person name="Legrand L."/>
            <person name="Gill N."/>
            <person name="Kane N.C."/>
            <person name="Bowers J.E."/>
            <person name="Hubner S."/>
            <person name="Bellec A."/>
            <person name="Berard A."/>
            <person name="Berges H."/>
            <person name="Blanchet N."/>
            <person name="Boniface M.C."/>
            <person name="Brunel D."/>
            <person name="Catrice O."/>
            <person name="Chaidir N."/>
            <person name="Claudel C."/>
            <person name="Donnadieu C."/>
            <person name="Faraut T."/>
            <person name="Fievet G."/>
            <person name="Helmstetter N."/>
            <person name="King M."/>
            <person name="Knapp S.J."/>
            <person name="Lai Z."/>
            <person name="Le Paslier M.C."/>
            <person name="Lippi Y."/>
            <person name="Lorenzon L."/>
            <person name="Mandel J.R."/>
            <person name="Marage G."/>
            <person name="Marchand G."/>
            <person name="Marquand E."/>
            <person name="Bret-Mestries E."/>
            <person name="Morien E."/>
            <person name="Nambeesan S."/>
            <person name="Nguyen T."/>
            <person name="Pegot-Espagnet P."/>
            <person name="Pouilly N."/>
            <person name="Raftis F."/>
            <person name="Sallet E."/>
            <person name="Schiex T."/>
            <person name="Thomas J."/>
            <person name="Vandecasteele C."/>
            <person name="Vares D."/>
            <person name="Vear F."/>
            <person name="Vautrin S."/>
            <person name="Crespi M."/>
            <person name="Mangin B."/>
            <person name="Burke J.M."/>
            <person name="Salse J."/>
            <person name="Munos S."/>
            <person name="Vincourt P."/>
            <person name="Rieseberg L.H."/>
            <person name="Langlade N.B."/>
        </authorList>
    </citation>
    <scope>NUCLEOTIDE SEQUENCE</scope>
    <source>
        <tissue evidence="1">Leaves</tissue>
    </source>
</reference>
<proteinExistence type="predicted"/>
<name>A0A9K3IPB7_HELAN</name>
<organism evidence="1 2">
    <name type="scientific">Helianthus annuus</name>
    <name type="common">Common sunflower</name>
    <dbReference type="NCBI Taxonomy" id="4232"/>
    <lineage>
        <taxon>Eukaryota</taxon>
        <taxon>Viridiplantae</taxon>
        <taxon>Streptophyta</taxon>
        <taxon>Embryophyta</taxon>
        <taxon>Tracheophyta</taxon>
        <taxon>Spermatophyta</taxon>
        <taxon>Magnoliopsida</taxon>
        <taxon>eudicotyledons</taxon>
        <taxon>Gunneridae</taxon>
        <taxon>Pentapetalae</taxon>
        <taxon>asterids</taxon>
        <taxon>campanulids</taxon>
        <taxon>Asterales</taxon>
        <taxon>Asteraceae</taxon>
        <taxon>Asteroideae</taxon>
        <taxon>Heliantheae alliance</taxon>
        <taxon>Heliantheae</taxon>
        <taxon>Helianthus</taxon>
    </lineage>
</organism>
<dbReference type="Proteomes" id="UP000215914">
    <property type="component" value="Unassembled WGS sequence"/>
</dbReference>
<dbReference type="AlphaFoldDB" id="A0A9K3IPB7"/>
<evidence type="ECO:0000313" key="1">
    <source>
        <dbReference type="EMBL" id="KAF5800277.1"/>
    </source>
</evidence>
<sequence length="85" mass="9644">MSHSTNGLEKFGLWSLSITYTFEGGHFAIILSCCSGFKTRSYIVLMYTRLSSLETCDLHRSSLDLQRYARPKPLVHGQATLTRSR</sequence>
<dbReference type="Gramene" id="mRNA:HanXRQr2_Chr07g0314231">
    <property type="protein sequence ID" value="mRNA:HanXRQr2_Chr07g0314231"/>
    <property type="gene ID" value="HanXRQr2_Chr07g0314231"/>
</dbReference>
<gene>
    <name evidence="1" type="ORF">HanXRQr2_Chr07g0314231</name>
</gene>